<dbReference type="RefSeq" id="WP_004077532.1">
    <property type="nucleotide sequence ID" value="NZ_CM001436.1"/>
</dbReference>
<keyword evidence="1" id="KW-1133">Transmembrane helix</keyword>
<gene>
    <name evidence="3" type="ORF">Metlim_1630</name>
</gene>
<dbReference type="InterPro" id="IPR050879">
    <property type="entry name" value="Acyltransferase_3"/>
</dbReference>
<feature type="transmembrane region" description="Helical" evidence="1">
    <location>
        <begin position="172"/>
        <end position="188"/>
    </location>
</feature>
<feature type="transmembrane region" description="Helical" evidence="1">
    <location>
        <begin position="217"/>
        <end position="233"/>
    </location>
</feature>
<dbReference type="PANTHER" id="PTHR23028">
    <property type="entry name" value="ACETYLTRANSFERASE"/>
    <property type="match status" value="1"/>
</dbReference>
<sequence>MDERFSNNFDLLRFLAAASIIFSHCFALSLGYANVHLFDWHLLVGQFGLAVLLVISGYLITKSWEKRPELKIYFKKRALRLFPGMIASIIFIILVIGPVNTSYTLKEYFLRLADPQTWVAIPFYVNGWAIGIFTENPVTYVNAPLWTIPFEFMLYTLVAFLGITAILLRKNALLPVIFMTVLMWAVWYDNPALNKIRFAAYFLIGSYLYVNREKIEYKLWLSALLFIPVVIFFKTPFMFVFALIAIPYFVLCIAYLPVRHLHKFGIAGDPSYGMYIYSYPIQQTIIHFIPAIAVSQLIGLTFAVVIPMAYASWHLIEKKALSLK</sequence>
<feature type="transmembrane region" description="Helical" evidence="1">
    <location>
        <begin position="239"/>
        <end position="258"/>
    </location>
</feature>
<reference evidence="3 4" key="1">
    <citation type="submission" date="2011-10" db="EMBL/GenBank/DDBJ databases">
        <title>The Improved High-Quality Draft genome of Methanoplanus limicola DSM 2279.</title>
        <authorList>
            <consortium name="US DOE Joint Genome Institute (JGI-PGF)"/>
            <person name="Lucas S."/>
            <person name="Copeland A."/>
            <person name="Lapidus A."/>
            <person name="Glavina del Rio T."/>
            <person name="Dalin E."/>
            <person name="Tice H."/>
            <person name="Bruce D."/>
            <person name="Goodwin L."/>
            <person name="Pitluck S."/>
            <person name="Peters L."/>
            <person name="Mikhailova N."/>
            <person name="Lu M."/>
            <person name="Kyrpides N."/>
            <person name="Mavromatis K."/>
            <person name="Ivanova N."/>
            <person name="Markowitz V."/>
            <person name="Cheng J.-F."/>
            <person name="Hugenholtz P."/>
            <person name="Woyke T."/>
            <person name="Wu D."/>
            <person name="Wirth R."/>
            <person name="Brambilla E.-M."/>
            <person name="Klenk H.-P."/>
            <person name="Eisen J.A."/>
        </authorList>
    </citation>
    <scope>NUCLEOTIDE SEQUENCE [LARGE SCALE GENOMIC DNA]</scope>
    <source>
        <strain evidence="3 4">DSM 2279</strain>
    </source>
</reference>
<dbReference type="OrthoDB" id="107308at2157"/>
<dbReference type="EMBL" id="CM001436">
    <property type="protein sequence ID" value="EHQ35731.1"/>
    <property type="molecule type" value="Genomic_DNA"/>
</dbReference>
<evidence type="ECO:0000259" key="2">
    <source>
        <dbReference type="Pfam" id="PF01757"/>
    </source>
</evidence>
<keyword evidence="1" id="KW-0812">Transmembrane</keyword>
<keyword evidence="3" id="KW-0012">Acyltransferase</keyword>
<evidence type="ECO:0000256" key="1">
    <source>
        <dbReference type="SAM" id="Phobius"/>
    </source>
</evidence>
<organism evidence="3 4">
    <name type="scientific">Methanoplanus limicola DSM 2279</name>
    <dbReference type="NCBI Taxonomy" id="937775"/>
    <lineage>
        <taxon>Archaea</taxon>
        <taxon>Methanobacteriati</taxon>
        <taxon>Methanobacteriota</taxon>
        <taxon>Stenosarchaea group</taxon>
        <taxon>Methanomicrobia</taxon>
        <taxon>Methanomicrobiales</taxon>
        <taxon>Methanomicrobiaceae</taxon>
        <taxon>Methanoplanus</taxon>
    </lineage>
</organism>
<dbReference type="Proteomes" id="UP000005741">
    <property type="component" value="Chromosome"/>
</dbReference>
<dbReference type="Pfam" id="PF01757">
    <property type="entry name" value="Acyl_transf_3"/>
    <property type="match status" value="1"/>
</dbReference>
<feature type="transmembrane region" description="Helical" evidence="1">
    <location>
        <begin position="81"/>
        <end position="99"/>
    </location>
</feature>
<dbReference type="HOGENOM" id="CLU_005679_0_1_2"/>
<feature type="transmembrane region" description="Helical" evidence="1">
    <location>
        <begin position="288"/>
        <end position="313"/>
    </location>
</feature>
<keyword evidence="1" id="KW-0472">Membrane</keyword>
<dbReference type="STRING" id="937775.Metlim_1630"/>
<dbReference type="AlphaFoldDB" id="H1Z452"/>
<dbReference type="InterPro" id="IPR002656">
    <property type="entry name" value="Acyl_transf_3_dom"/>
</dbReference>
<proteinExistence type="predicted"/>
<keyword evidence="3" id="KW-0808">Transferase</keyword>
<feature type="transmembrane region" description="Helical" evidence="1">
    <location>
        <begin position="40"/>
        <end position="60"/>
    </location>
</feature>
<evidence type="ECO:0000313" key="3">
    <source>
        <dbReference type="EMBL" id="EHQ35731.1"/>
    </source>
</evidence>
<evidence type="ECO:0000313" key="4">
    <source>
        <dbReference type="Proteomes" id="UP000005741"/>
    </source>
</evidence>
<dbReference type="InParanoid" id="H1Z452"/>
<keyword evidence="4" id="KW-1185">Reference proteome</keyword>
<protein>
    <submittedName>
        <fullName evidence="3">Acyltransferase 3</fullName>
    </submittedName>
</protein>
<dbReference type="GO" id="GO:0016747">
    <property type="term" value="F:acyltransferase activity, transferring groups other than amino-acyl groups"/>
    <property type="evidence" value="ECO:0007669"/>
    <property type="project" value="InterPro"/>
</dbReference>
<feature type="transmembrane region" description="Helical" evidence="1">
    <location>
        <begin position="146"/>
        <end position="167"/>
    </location>
</feature>
<feature type="domain" description="Acyltransferase 3" evidence="2">
    <location>
        <begin position="8"/>
        <end position="306"/>
    </location>
</feature>
<name>H1Z452_9EURY</name>
<accession>H1Z452</accession>
<feature type="transmembrane region" description="Helical" evidence="1">
    <location>
        <begin position="12"/>
        <end position="34"/>
    </location>
</feature>